<dbReference type="EMBL" id="VBOZ01000029">
    <property type="protein sequence ID" value="TMQ63899.1"/>
    <property type="molecule type" value="Genomic_DNA"/>
</dbReference>
<comment type="caution">
    <text evidence="2">The sequence shown here is derived from an EMBL/GenBank/DDBJ whole genome shotgun (WGS) entry which is preliminary data.</text>
</comment>
<proteinExistence type="inferred from homology"/>
<dbReference type="InterPro" id="IPR029057">
    <property type="entry name" value="PRTase-like"/>
</dbReference>
<dbReference type="InterPro" id="IPR000836">
    <property type="entry name" value="PRTase_dom"/>
</dbReference>
<dbReference type="PANTHER" id="PTHR47505:SF1">
    <property type="entry name" value="DNA UTILIZATION PROTEIN YHGH"/>
    <property type="match status" value="1"/>
</dbReference>
<evidence type="ECO:0000313" key="2">
    <source>
        <dbReference type="EMBL" id="TMQ63899.1"/>
    </source>
</evidence>
<dbReference type="CDD" id="cd06223">
    <property type="entry name" value="PRTases_typeI"/>
    <property type="match status" value="1"/>
</dbReference>
<dbReference type="AlphaFoldDB" id="A0A538TJV1"/>
<sequence>MWWWRDLIDCLSDRRCPGCVGRVPRDREVCDACDAMVPRSGSVLCLHCLHEDPSDPAASVGACPSHGSRRLALAGPRYEAPLDRILHAFKYDGARRLGPWIASLLPEPPDRAGTIGREAVLVPVPLHPARRAWRGFDQALLLAEDASLRWGIPVVQALERVRDHEPQARLDAVVRRENVRGAFRVARPTLVLDRPVLLVDDVVTTGSTLLEAAGVLESAGAAWILALSPTHGGLAKWPEPMSQDAVVGERRLW</sequence>
<dbReference type="Gene3D" id="3.40.50.2020">
    <property type="match status" value="1"/>
</dbReference>
<evidence type="ECO:0000313" key="3">
    <source>
        <dbReference type="Proteomes" id="UP000317691"/>
    </source>
</evidence>
<gene>
    <name evidence="2" type="ORF">E6K79_09745</name>
</gene>
<dbReference type="Proteomes" id="UP000317691">
    <property type="component" value="Unassembled WGS sequence"/>
</dbReference>
<protein>
    <submittedName>
        <fullName evidence="2">ComF family protein</fullName>
    </submittedName>
</protein>
<dbReference type="PANTHER" id="PTHR47505">
    <property type="entry name" value="DNA UTILIZATION PROTEIN YHGH"/>
    <property type="match status" value="1"/>
</dbReference>
<organism evidence="2 3">
    <name type="scientific">Eiseniibacteriota bacterium</name>
    <dbReference type="NCBI Taxonomy" id="2212470"/>
    <lineage>
        <taxon>Bacteria</taxon>
        <taxon>Candidatus Eiseniibacteriota</taxon>
    </lineage>
</organism>
<accession>A0A538TJV1</accession>
<comment type="similarity">
    <text evidence="1">Belongs to the ComF/GntX family.</text>
</comment>
<evidence type="ECO:0000256" key="1">
    <source>
        <dbReference type="ARBA" id="ARBA00008007"/>
    </source>
</evidence>
<dbReference type="InterPro" id="IPR051910">
    <property type="entry name" value="ComF/GntX_DNA_util-trans"/>
</dbReference>
<dbReference type="SUPFAM" id="SSF53271">
    <property type="entry name" value="PRTase-like"/>
    <property type="match status" value="1"/>
</dbReference>
<name>A0A538TJV1_UNCEI</name>
<reference evidence="2 3" key="1">
    <citation type="journal article" date="2019" name="Nat. Microbiol.">
        <title>Mediterranean grassland soil C-N compound turnover is dependent on rainfall and depth, and is mediated by genomically divergent microorganisms.</title>
        <authorList>
            <person name="Diamond S."/>
            <person name="Andeer P.F."/>
            <person name="Li Z."/>
            <person name="Crits-Christoph A."/>
            <person name="Burstein D."/>
            <person name="Anantharaman K."/>
            <person name="Lane K.R."/>
            <person name="Thomas B.C."/>
            <person name="Pan C."/>
            <person name="Northen T.R."/>
            <person name="Banfield J.F."/>
        </authorList>
    </citation>
    <scope>NUCLEOTIDE SEQUENCE [LARGE SCALE GENOMIC DNA]</scope>
    <source>
        <strain evidence="2">WS_9</strain>
    </source>
</reference>